<accession>A0A0R3C827</accession>
<dbReference type="GO" id="GO:0006508">
    <property type="term" value="P:proteolysis"/>
    <property type="evidence" value="ECO:0007669"/>
    <property type="project" value="UniProtKB-KW"/>
</dbReference>
<keyword evidence="4" id="KW-0732">Signal</keyword>
<organism evidence="7 8">
    <name type="scientific">Bradyrhizobium yuanmingense</name>
    <dbReference type="NCBI Taxonomy" id="108015"/>
    <lineage>
        <taxon>Bacteria</taxon>
        <taxon>Pseudomonadati</taxon>
        <taxon>Pseudomonadota</taxon>
        <taxon>Alphaproteobacteria</taxon>
        <taxon>Hyphomicrobiales</taxon>
        <taxon>Nitrobacteraceae</taxon>
        <taxon>Bradyrhizobium</taxon>
    </lineage>
</organism>
<feature type="signal peptide" evidence="4">
    <location>
        <begin position="1"/>
        <end position="18"/>
    </location>
</feature>
<dbReference type="OrthoDB" id="9801421at2"/>
<dbReference type="InterPro" id="IPR001375">
    <property type="entry name" value="Peptidase_S9_cat"/>
</dbReference>
<dbReference type="GO" id="GO:0004252">
    <property type="term" value="F:serine-type endopeptidase activity"/>
    <property type="evidence" value="ECO:0007669"/>
    <property type="project" value="InterPro"/>
</dbReference>
<dbReference type="EMBL" id="LJYF01000029">
    <property type="protein sequence ID" value="KRP93751.1"/>
    <property type="molecule type" value="Genomic_DNA"/>
</dbReference>
<keyword evidence="1" id="KW-0645">Protease</keyword>
<dbReference type="PANTHER" id="PTHR42881:SF13">
    <property type="entry name" value="PROLYL ENDOPEPTIDASE"/>
    <property type="match status" value="1"/>
</dbReference>
<evidence type="ECO:0000256" key="3">
    <source>
        <dbReference type="ARBA" id="ARBA00022825"/>
    </source>
</evidence>
<keyword evidence="2" id="KW-0378">Hydrolase</keyword>
<dbReference type="InterPro" id="IPR051167">
    <property type="entry name" value="Prolyl_oligopep/macrocyclase"/>
</dbReference>
<feature type="domain" description="Peptidase S9A N-terminal" evidence="6">
    <location>
        <begin position="31"/>
        <end position="202"/>
    </location>
</feature>
<dbReference type="Pfam" id="PF02897">
    <property type="entry name" value="Peptidase_S9_N"/>
    <property type="match status" value="2"/>
</dbReference>
<dbReference type="Proteomes" id="UP000051380">
    <property type="component" value="Unassembled WGS sequence"/>
</dbReference>
<evidence type="ECO:0000256" key="4">
    <source>
        <dbReference type="SAM" id="SignalP"/>
    </source>
</evidence>
<dbReference type="PANTHER" id="PTHR42881">
    <property type="entry name" value="PROLYL ENDOPEPTIDASE"/>
    <property type="match status" value="1"/>
</dbReference>
<sequence length="707" mass="78520">MKSSFFFAASLSMSCLIAAGLSPALPPASGAEDPFLWLEEIEGPRALAWAHTENDKTFSALQSDPRYQRFYGEALHVLQAKDRIPYVSLGRRGLENFWQDENQVRGVLRRTTLESYRTQSPRWETILDVDALADADKKNWVLKGVSCLPPEERLCLLNLSEGGKDAVFVREFDAVAKTFVANGFELPDGKQNVTWVNSDTVLIARDWGEGTMTQAGYPFVVKELKRAQSLAEAREVFRGEPTDVEAKPFVLRDSEGTIHATGAVRRIGFFEHEYVLFGSKPIKLNLPKKATIGGIASGRLLVTVNEDWIPPSGDTPFSAGSIISYDLAEWRQDPLRAMPTLVFKPGPRQAITGFTATRNLLILTILDNVQSRAFVYKYHQGAWQVTPIPLPENANVGLAAASHETDEAMFTVSSFLSPTILWYFDAATERLETLKTTPPRFDASRLIVEQLEAISRDGTHIPYFLLRPRSARFDGSTPTLLYGYGGFQIPLIPSYAGLTGRLWLEQGNAYVVANLRGGGEFGPQWHQTAQGATKQRTWDDFIAVAEDLIRRKITSPRRLGVVGGSQGGLLVGTAITQRPELFNAAILQVPLFDMVRFTKLGAGASWIGEYGDPTIPEQRKWLEAYSPYQRLMPGKTYPAPFILTSTKDDRVHPAHGRKAAARLAALGQPYLYYENTDGGHSAAANLIEQARRLALEYTYASRRLVDE</sequence>
<dbReference type="InterPro" id="IPR002470">
    <property type="entry name" value="Peptidase_S9A"/>
</dbReference>
<feature type="chain" id="PRO_5006434104" evidence="4">
    <location>
        <begin position="19"/>
        <end position="707"/>
    </location>
</feature>
<dbReference type="InterPro" id="IPR023302">
    <property type="entry name" value="Pept_S9A_N"/>
</dbReference>
<name>A0A0R3C827_9BRAD</name>
<dbReference type="Gene3D" id="3.40.50.1820">
    <property type="entry name" value="alpha/beta hydrolase"/>
    <property type="match status" value="1"/>
</dbReference>
<reference evidence="7 8" key="1">
    <citation type="submission" date="2015-09" db="EMBL/GenBank/DDBJ databases">
        <title>Draft Genome Sequence of the Strain BR 3267 (Bradyrhizobium yuanmingense) recommended as inoculant for cowpea in Brazil.</title>
        <authorList>
            <person name="Simoes-Araujo J.L."/>
            <person name="Zilli J.E."/>
        </authorList>
    </citation>
    <scope>NUCLEOTIDE SEQUENCE [LARGE SCALE GENOMIC DNA]</scope>
    <source>
        <strain evidence="7 8">BR3267</strain>
    </source>
</reference>
<dbReference type="GO" id="GO:0070012">
    <property type="term" value="F:oligopeptidase activity"/>
    <property type="evidence" value="ECO:0007669"/>
    <property type="project" value="TreeGrafter"/>
</dbReference>
<dbReference type="PROSITE" id="PS51257">
    <property type="entry name" value="PROKAR_LIPOPROTEIN"/>
    <property type="match status" value="1"/>
</dbReference>
<dbReference type="Gene3D" id="2.130.10.120">
    <property type="entry name" value="Prolyl oligopeptidase, N-terminal domain"/>
    <property type="match status" value="1"/>
</dbReference>
<dbReference type="PRINTS" id="PR00862">
    <property type="entry name" value="PROLIGOPTASE"/>
</dbReference>
<dbReference type="SUPFAM" id="SSF53474">
    <property type="entry name" value="alpha/beta-Hydrolases"/>
    <property type="match status" value="1"/>
</dbReference>
<evidence type="ECO:0000256" key="1">
    <source>
        <dbReference type="ARBA" id="ARBA00022670"/>
    </source>
</evidence>
<dbReference type="GO" id="GO:0005829">
    <property type="term" value="C:cytosol"/>
    <property type="evidence" value="ECO:0007669"/>
    <property type="project" value="TreeGrafter"/>
</dbReference>
<evidence type="ECO:0000256" key="2">
    <source>
        <dbReference type="ARBA" id="ARBA00022801"/>
    </source>
</evidence>
<comment type="caution">
    <text evidence="7">The sequence shown here is derived from an EMBL/GenBank/DDBJ whole genome shotgun (WGS) entry which is preliminary data.</text>
</comment>
<dbReference type="RefSeq" id="WP_057027901.1">
    <property type="nucleotide sequence ID" value="NZ_LJYF01000029.1"/>
</dbReference>
<dbReference type="Pfam" id="PF00326">
    <property type="entry name" value="Peptidase_S9"/>
    <property type="match status" value="1"/>
</dbReference>
<feature type="domain" description="Peptidase S9A N-terminal" evidence="6">
    <location>
        <begin position="350"/>
        <end position="436"/>
    </location>
</feature>
<dbReference type="SUPFAM" id="SSF50993">
    <property type="entry name" value="Peptidase/esterase 'gauge' domain"/>
    <property type="match status" value="1"/>
</dbReference>
<keyword evidence="3" id="KW-0720">Serine protease</keyword>
<proteinExistence type="predicted"/>
<feature type="domain" description="Peptidase S9 prolyl oligopeptidase catalytic" evidence="5">
    <location>
        <begin position="503"/>
        <end position="702"/>
    </location>
</feature>
<evidence type="ECO:0000313" key="7">
    <source>
        <dbReference type="EMBL" id="KRP93751.1"/>
    </source>
</evidence>
<protein>
    <submittedName>
        <fullName evidence="7">Prolyl oligopeptidase</fullName>
    </submittedName>
</protein>
<dbReference type="InterPro" id="IPR029058">
    <property type="entry name" value="AB_hydrolase_fold"/>
</dbReference>
<evidence type="ECO:0000259" key="5">
    <source>
        <dbReference type="Pfam" id="PF00326"/>
    </source>
</evidence>
<dbReference type="AlphaFoldDB" id="A0A0R3C827"/>
<gene>
    <name evidence="7" type="ORF">AOQ72_20830</name>
</gene>
<evidence type="ECO:0000313" key="8">
    <source>
        <dbReference type="Proteomes" id="UP000051380"/>
    </source>
</evidence>
<evidence type="ECO:0000259" key="6">
    <source>
        <dbReference type="Pfam" id="PF02897"/>
    </source>
</evidence>